<evidence type="ECO:0000313" key="9">
    <source>
        <dbReference type="EMBL" id="OIR14425.1"/>
    </source>
</evidence>
<dbReference type="Proteomes" id="UP000183815">
    <property type="component" value="Unassembled WGS sequence"/>
</dbReference>
<dbReference type="SUPFAM" id="SSF103456">
    <property type="entry name" value="Preprotein translocase SecE subunit"/>
    <property type="match status" value="1"/>
</dbReference>
<dbReference type="InterPro" id="IPR001901">
    <property type="entry name" value="Translocase_SecE/Sec61-g"/>
</dbReference>
<dbReference type="AlphaFoldDB" id="A0A1J5T0N9"/>
<evidence type="ECO:0000313" key="10">
    <source>
        <dbReference type="Proteomes" id="UP000183815"/>
    </source>
</evidence>
<dbReference type="NCBIfam" id="TIGR00327">
    <property type="entry name" value="secE_euk_arch"/>
    <property type="match status" value="1"/>
</dbReference>
<dbReference type="GO" id="GO:0012505">
    <property type="term" value="C:endomembrane system"/>
    <property type="evidence" value="ECO:0007669"/>
    <property type="project" value="UniProtKB-SubCell"/>
</dbReference>
<keyword evidence="5" id="KW-0811">Translocation</keyword>
<sequence>MSFVDWVWKKQDALEERARKISRGQLGRVMRLAKKPSYDEFTRTSWTVAIGIAITGGIGFGIYYFWQNVPPFLRDLFGV</sequence>
<evidence type="ECO:0000256" key="3">
    <source>
        <dbReference type="ARBA" id="ARBA00022927"/>
    </source>
</evidence>
<evidence type="ECO:0000256" key="8">
    <source>
        <dbReference type="SAM" id="Phobius"/>
    </source>
</evidence>
<evidence type="ECO:0000256" key="1">
    <source>
        <dbReference type="ARBA" id="ARBA00022448"/>
    </source>
</evidence>
<proteinExistence type="predicted"/>
<organism evidence="9 10">
    <name type="scientific">Marine Group III euryarchaeote CG-Bathy1</name>
    <dbReference type="NCBI Taxonomy" id="1889001"/>
    <lineage>
        <taxon>Archaea</taxon>
        <taxon>Methanobacteriati</taxon>
        <taxon>Thermoplasmatota</taxon>
        <taxon>Thermoplasmata</taxon>
        <taxon>Candidatus Thermoprofundales</taxon>
    </lineage>
</organism>
<dbReference type="GO" id="GO:0016020">
    <property type="term" value="C:membrane"/>
    <property type="evidence" value="ECO:0007669"/>
    <property type="project" value="InterPro"/>
</dbReference>
<name>A0A1J5T0N9_9ARCH</name>
<comment type="caution">
    <text evidence="9">The sequence shown here is derived from an EMBL/GenBank/DDBJ whole genome shotgun (WGS) entry which is preliminary data.</text>
</comment>
<dbReference type="Gene3D" id="1.20.5.820">
    <property type="entry name" value="Preprotein translocase SecE subunit"/>
    <property type="match status" value="1"/>
</dbReference>
<dbReference type="InterPro" id="IPR008158">
    <property type="entry name" value="Translocase_Sec61-g"/>
</dbReference>
<comment type="subcellular location">
    <subcellularLocation>
        <location evidence="7">Endomembrane system</location>
        <topology evidence="7">Single-pass membrane protein</topology>
    </subcellularLocation>
</comment>
<evidence type="ECO:0000256" key="4">
    <source>
        <dbReference type="ARBA" id="ARBA00022989"/>
    </source>
</evidence>
<dbReference type="GO" id="GO:0006886">
    <property type="term" value="P:intracellular protein transport"/>
    <property type="evidence" value="ECO:0007669"/>
    <property type="project" value="InterPro"/>
</dbReference>
<keyword evidence="1" id="KW-0813">Transport</keyword>
<dbReference type="GO" id="GO:0006605">
    <property type="term" value="P:protein targeting"/>
    <property type="evidence" value="ECO:0007669"/>
    <property type="project" value="InterPro"/>
</dbReference>
<keyword evidence="4 8" id="KW-1133">Transmembrane helix</keyword>
<evidence type="ECO:0000256" key="7">
    <source>
        <dbReference type="ARBA" id="ARBA00037847"/>
    </source>
</evidence>
<accession>A0A1J5T0N9</accession>
<protein>
    <submittedName>
        <fullName evidence="9">Protein translocase SEC61 complex subunit gamma</fullName>
    </submittedName>
</protein>
<keyword evidence="6 8" id="KW-0472">Membrane</keyword>
<evidence type="ECO:0000256" key="5">
    <source>
        <dbReference type="ARBA" id="ARBA00023010"/>
    </source>
</evidence>
<feature type="transmembrane region" description="Helical" evidence="8">
    <location>
        <begin position="44"/>
        <end position="66"/>
    </location>
</feature>
<keyword evidence="3" id="KW-0653">Protein transport</keyword>
<evidence type="ECO:0000256" key="2">
    <source>
        <dbReference type="ARBA" id="ARBA00022692"/>
    </source>
</evidence>
<dbReference type="Pfam" id="PF00584">
    <property type="entry name" value="SecE"/>
    <property type="match status" value="1"/>
</dbReference>
<dbReference type="GO" id="GO:0008320">
    <property type="term" value="F:protein transmembrane transporter activity"/>
    <property type="evidence" value="ECO:0007669"/>
    <property type="project" value="InterPro"/>
</dbReference>
<dbReference type="EMBL" id="MIYU01000019">
    <property type="protein sequence ID" value="OIR14425.1"/>
    <property type="molecule type" value="Genomic_DNA"/>
</dbReference>
<keyword evidence="2 8" id="KW-0812">Transmembrane</keyword>
<gene>
    <name evidence="9" type="ORF">BEU04_03105</name>
</gene>
<reference evidence="9 10" key="1">
    <citation type="submission" date="2016-08" db="EMBL/GenBank/DDBJ databases">
        <title>New Insights into Marine Group III Euryarchaeota, from dark to light.</title>
        <authorList>
            <person name="Haro-Moreno J.M."/>
            <person name="Rodriguez-Valera F."/>
            <person name="Lopez-Garcia P."/>
            <person name="Moreira D."/>
            <person name="Martin-Cuadrado A.B."/>
        </authorList>
    </citation>
    <scope>NUCLEOTIDE SEQUENCE [LARGE SCALE GENOMIC DNA]</scope>
    <source>
        <strain evidence="9">CG-Bathy1</strain>
    </source>
</reference>
<dbReference type="InterPro" id="IPR023391">
    <property type="entry name" value="Prot_translocase_SecE_dom_sf"/>
</dbReference>
<evidence type="ECO:0000256" key="6">
    <source>
        <dbReference type="ARBA" id="ARBA00023136"/>
    </source>
</evidence>